<reference evidence="3 4" key="1">
    <citation type="journal article" date="2017" name="Genome Biol. Evol.">
        <title>Phytophthora megakarya and P. palmivora, closely related causal agents of cacao black pod rot, underwent increases in genome sizes and gene numbers by different mechanisms.</title>
        <authorList>
            <person name="Ali S.S."/>
            <person name="Shao J."/>
            <person name="Lary D.J."/>
            <person name="Kronmiller B."/>
            <person name="Shen D."/>
            <person name="Strem M.D."/>
            <person name="Amoako-Attah I."/>
            <person name="Akrofi A.Y."/>
            <person name="Begoude B.A."/>
            <person name="Ten Hoopen G.M."/>
            <person name="Coulibaly K."/>
            <person name="Kebe B.I."/>
            <person name="Melnick R.L."/>
            <person name="Guiltinan M.J."/>
            <person name="Tyler B.M."/>
            <person name="Meinhardt L.W."/>
            <person name="Bailey B.A."/>
        </authorList>
    </citation>
    <scope>NUCLEOTIDE SEQUENCE [LARGE SCALE GENOMIC DNA]</scope>
    <source>
        <strain evidence="4">sbr112.9</strain>
    </source>
</reference>
<feature type="compositionally biased region" description="Basic and acidic residues" evidence="1">
    <location>
        <begin position="13"/>
        <end position="23"/>
    </location>
</feature>
<gene>
    <name evidence="3" type="ORF">PHPALM_3195</name>
</gene>
<evidence type="ECO:0000313" key="3">
    <source>
        <dbReference type="EMBL" id="POM79182.1"/>
    </source>
</evidence>
<evidence type="ECO:0000313" key="4">
    <source>
        <dbReference type="Proteomes" id="UP000237271"/>
    </source>
</evidence>
<feature type="transmembrane region" description="Helical" evidence="2">
    <location>
        <begin position="99"/>
        <end position="119"/>
    </location>
</feature>
<dbReference type="EMBL" id="NCKW01001829">
    <property type="protein sequence ID" value="POM79182.1"/>
    <property type="molecule type" value="Genomic_DNA"/>
</dbReference>
<organism evidence="3 4">
    <name type="scientific">Phytophthora palmivora</name>
    <dbReference type="NCBI Taxonomy" id="4796"/>
    <lineage>
        <taxon>Eukaryota</taxon>
        <taxon>Sar</taxon>
        <taxon>Stramenopiles</taxon>
        <taxon>Oomycota</taxon>
        <taxon>Peronosporomycetes</taxon>
        <taxon>Peronosporales</taxon>
        <taxon>Peronosporaceae</taxon>
        <taxon>Phytophthora</taxon>
    </lineage>
</organism>
<feature type="region of interest" description="Disordered" evidence="1">
    <location>
        <begin position="1"/>
        <end position="98"/>
    </location>
</feature>
<keyword evidence="4" id="KW-1185">Reference proteome</keyword>
<dbReference type="Proteomes" id="UP000237271">
    <property type="component" value="Unassembled WGS sequence"/>
</dbReference>
<evidence type="ECO:0000256" key="2">
    <source>
        <dbReference type="SAM" id="Phobius"/>
    </source>
</evidence>
<name>A0A2P4YMZ4_9STRA</name>
<evidence type="ECO:0000256" key="1">
    <source>
        <dbReference type="SAM" id="MobiDB-lite"/>
    </source>
</evidence>
<keyword evidence="2" id="KW-0472">Membrane</keyword>
<keyword evidence="2" id="KW-1133">Transmembrane helix</keyword>
<accession>A0A2P4YMZ4</accession>
<dbReference type="AlphaFoldDB" id="A0A2P4YMZ4"/>
<feature type="compositionally biased region" description="Basic and acidic residues" evidence="1">
    <location>
        <begin position="46"/>
        <end position="65"/>
    </location>
</feature>
<comment type="caution">
    <text evidence="3">The sequence shown here is derived from an EMBL/GenBank/DDBJ whole genome shotgun (WGS) entry which is preliminary data.</text>
</comment>
<sequence length="120" mass="12887">MVAGRGPSKRRGHEGLKRADASRQSHRVQRLRPPEQESLEAVAANEEAHHVSKDGESDRQSKTVEGEFDLDEPDQGSVGSGDVKGPRTKSRVSDSSPSTLLIAVSVHLPLILLSSIVSIS</sequence>
<proteinExistence type="predicted"/>
<keyword evidence="2" id="KW-0812">Transmembrane</keyword>
<protein>
    <submittedName>
        <fullName evidence="3">Uncharacterized protein</fullName>
    </submittedName>
</protein>